<dbReference type="Proteomes" id="UP001528411">
    <property type="component" value="Unassembled WGS sequence"/>
</dbReference>
<proteinExistence type="predicted"/>
<keyword evidence="1" id="KW-0812">Transmembrane</keyword>
<dbReference type="EMBL" id="JAQOMS010000002">
    <property type="protein sequence ID" value="MDC2889002.1"/>
    <property type="molecule type" value="Genomic_DNA"/>
</dbReference>
<evidence type="ECO:0000256" key="1">
    <source>
        <dbReference type="SAM" id="Phobius"/>
    </source>
</evidence>
<accession>A0ABT5FBT8</accession>
<sequence>MLSTDLYQLDIFNAFDSSLIQSRNGLLSGTGSIDSVALYNRNAEDANAYFNSLSISNTQVASVPEPAGFMFVLLGLCFMTWRKRNKI</sequence>
<organism evidence="2 3">
    <name type="scientific">Psychrosphaera algicola</name>
    <dbReference type="NCBI Taxonomy" id="3023714"/>
    <lineage>
        <taxon>Bacteria</taxon>
        <taxon>Pseudomonadati</taxon>
        <taxon>Pseudomonadota</taxon>
        <taxon>Gammaproteobacteria</taxon>
        <taxon>Alteromonadales</taxon>
        <taxon>Pseudoalteromonadaceae</taxon>
        <taxon>Psychrosphaera</taxon>
    </lineage>
</organism>
<gene>
    <name evidence="2" type="ORF">PN838_09745</name>
</gene>
<keyword evidence="1" id="KW-1133">Transmembrane helix</keyword>
<keyword evidence="3" id="KW-1185">Reference proteome</keyword>
<feature type="transmembrane region" description="Helical" evidence="1">
    <location>
        <begin position="63"/>
        <end position="81"/>
    </location>
</feature>
<comment type="caution">
    <text evidence="2">The sequence shown here is derived from an EMBL/GenBank/DDBJ whole genome shotgun (WGS) entry which is preliminary data.</text>
</comment>
<evidence type="ECO:0000313" key="2">
    <source>
        <dbReference type="EMBL" id="MDC2889002.1"/>
    </source>
</evidence>
<dbReference type="RefSeq" id="WP_272180539.1">
    <property type="nucleotide sequence ID" value="NZ_JAQOMS010000002.1"/>
</dbReference>
<evidence type="ECO:0008006" key="4">
    <source>
        <dbReference type="Google" id="ProtNLM"/>
    </source>
</evidence>
<evidence type="ECO:0000313" key="3">
    <source>
        <dbReference type="Proteomes" id="UP001528411"/>
    </source>
</evidence>
<reference evidence="2 3" key="1">
    <citation type="submission" date="2023-01" db="EMBL/GenBank/DDBJ databases">
        <title>Psychrosphaera sp. nov., isolated from marine algae.</title>
        <authorList>
            <person name="Bayburt H."/>
            <person name="Choi B.J."/>
            <person name="Kim J.M."/>
            <person name="Choi D.G."/>
            <person name="Jeon C.O."/>
        </authorList>
    </citation>
    <scope>NUCLEOTIDE SEQUENCE [LARGE SCALE GENOMIC DNA]</scope>
    <source>
        <strain evidence="2 3">G1-22</strain>
    </source>
</reference>
<protein>
    <recommendedName>
        <fullName evidence="4">PEP-CTERM sorting domain-containing protein</fullName>
    </recommendedName>
</protein>
<name>A0ABT5FBT8_9GAMM</name>
<keyword evidence="1" id="KW-0472">Membrane</keyword>